<protein>
    <submittedName>
        <fullName evidence="1">Uncharacterized protein</fullName>
    </submittedName>
</protein>
<name>A0ABV8TUB2_9ACTN</name>
<keyword evidence="2" id="KW-1185">Reference proteome</keyword>
<reference evidence="2" key="1">
    <citation type="journal article" date="2019" name="Int. J. Syst. Evol. Microbiol.">
        <title>The Global Catalogue of Microorganisms (GCM) 10K type strain sequencing project: providing services to taxonomists for standard genome sequencing and annotation.</title>
        <authorList>
            <consortium name="The Broad Institute Genomics Platform"/>
            <consortium name="The Broad Institute Genome Sequencing Center for Infectious Disease"/>
            <person name="Wu L."/>
            <person name="Ma J."/>
        </authorList>
    </citation>
    <scope>NUCLEOTIDE SEQUENCE [LARGE SCALE GENOMIC DNA]</scope>
    <source>
        <strain evidence="2">IBRC-M 10908</strain>
    </source>
</reference>
<gene>
    <name evidence="1" type="ORF">ACFPET_02535</name>
</gene>
<comment type="caution">
    <text evidence="1">The sequence shown here is derived from an EMBL/GenBank/DDBJ whole genome shotgun (WGS) entry which is preliminary data.</text>
</comment>
<accession>A0ABV8TUB2</accession>
<organism evidence="1 2">
    <name type="scientific">Salininema proteolyticum</name>
    <dbReference type="NCBI Taxonomy" id="1607685"/>
    <lineage>
        <taxon>Bacteria</taxon>
        <taxon>Bacillati</taxon>
        <taxon>Actinomycetota</taxon>
        <taxon>Actinomycetes</taxon>
        <taxon>Glycomycetales</taxon>
        <taxon>Glycomycetaceae</taxon>
        <taxon>Salininema</taxon>
    </lineage>
</organism>
<dbReference type="RefSeq" id="WP_380617804.1">
    <property type="nucleotide sequence ID" value="NZ_JBHSDK010000002.1"/>
</dbReference>
<dbReference type="EMBL" id="JBHSDK010000002">
    <property type="protein sequence ID" value="MFC4334070.1"/>
    <property type="molecule type" value="Genomic_DNA"/>
</dbReference>
<dbReference type="Proteomes" id="UP001595823">
    <property type="component" value="Unassembled WGS sequence"/>
</dbReference>
<sequence>MDNVFTVNQTPDGVHIAMDLNAYWEAVERARRVSVMSLRSECSALWYWCDTPPAAFVIEDGQFRPKHVYSGFVWLAVPGSLVDDETGPEPADVVERFESLRDVWTENGGPAVQFSTGPDAAGLFVNANADVPARWAAHWRELHAEHCGCAAAGDVGVTS</sequence>
<evidence type="ECO:0000313" key="2">
    <source>
        <dbReference type="Proteomes" id="UP001595823"/>
    </source>
</evidence>
<evidence type="ECO:0000313" key="1">
    <source>
        <dbReference type="EMBL" id="MFC4334070.1"/>
    </source>
</evidence>
<proteinExistence type="predicted"/>